<keyword evidence="2" id="KW-1185">Reference proteome</keyword>
<accession>A0ABQ8Y8E3</accession>
<comment type="caution">
    <text evidence="1">The sequence shown here is derived from an EMBL/GenBank/DDBJ whole genome shotgun (WGS) entry which is preliminary data.</text>
</comment>
<evidence type="ECO:0008006" key="3">
    <source>
        <dbReference type="Google" id="ProtNLM"/>
    </source>
</evidence>
<dbReference type="EMBL" id="JAOAOG010000215">
    <property type="protein sequence ID" value="KAJ6240014.1"/>
    <property type="molecule type" value="Genomic_DNA"/>
</dbReference>
<proteinExistence type="predicted"/>
<protein>
    <recommendedName>
        <fullName evidence="3">DUF4419 domain-containing protein</fullName>
    </recommendedName>
</protein>
<dbReference type="Proteomes" id="UP001150062">
    <property type="component" value="Unassembled WGS sequence"/>
</dbReference>
<organism evidence="1 2">
    <name type="scientific">Anaeramoeba flamelloides</name>
    <dbReference type="NCBI Taxonomy" id="1746091"/>
    <lineage>
        <taxon>Eukaryota</taxon>
        <taxon>Metamonada</taxon>
        <taxon>Anaeramoebidae</taxon>
        <taxon>Anaeramoeba</taxon>
    </lineage>
</organism>
<name>A0ABQ8Y8E3_9EUKA</name>
<dbReference type="PANTHER" id="PTHR31252">
    <property type="entry name" value="DUF4419 DOMAIN-CONTAINING PROTEIN"/>
    <property type="match status" value="1"/>
</dbReference>
<reference evidence="1" key="1">
    <citation type="submission" date="2022-08" db="EMBL/GenBank/DDBJ databases">
        <title>Novel sulfate-reducing endosymbionts in the free-living metamonad Anaeramoeba.</title>
        <authorList>
            <person name="Jerlstrom-Hultqvist J."/>
            <person name="Cepicka I."/>
            <person name="Gallot-Lavallee L."/>
            <person name="Salas-Leiva D."/>
            <person name="Curtis B.A."/>
            <person name="Zahonova K."/>
            <person name="Pipaliya S."/>
            <person name="Dacks J."/>
            <person name="Roger A.J."/>
        </authorList>
    </citation>
    <scope>NUCLEOTIDE SEQUENCE</scope>
    <source>
        <strain evidence="1">Schooner1</strain>
    </source>
</reference>
<dbReference type="PANTHER" id="PTHR31252:SF11">
    <property type="entry name" value="DUF4419 DOMAIN-CONTAINING PROTEIN"/>
    <property type="match status" value="1"/>
</dbReference>
<dbReference type="InterPro" id="IPR025533">
    <property type="entry name" value="DUF4419"/>
</dbReference>
<evidence type="ECO:0000313" key="1">
    <source>
        <dbReference type="EMBL" id="KAJ6240014.1"/>
    </source>
</evidence>
<evidence type="ECO:0000313" key="2">
    <source>
        <dbReference type="Proteomes" id="UP001150062"/>
    </source>
</evidence>
<gene>
    <name evidence="1" type="ORF">M0813_24667</name>
</gene>
<sequence length="407" mass="47604">MTETTQNKPTIINLKTKSSNNELPKTEHMEYLKSFLKDIHSGEITIETTSEYSKKVVSREWYSPNNHLLYMAHMSFAKHIPIILTPDDIWLTLLQGLSAQINNNPDQYRSQFTTSSTKETIRIEHNGLVKGNLDSAWHEVFPMFSEELQKKIGKEMHSFLITDFSTTTPIIRNSYEIMLMDIVKAYYKFEVMTSCGIPEIRLEGTLGDWEDLLDRVSKFEEFDLGWWVEKLRFVLQTIVKTVKAKGKGFGEFWESFYKYRSFSGGEEISGWINVLFPFSKNGDKNPYCVKYQPNKPFPKSNNPFHSDSLPFSDFPTGISKVPFKWTYYSSTYEMDFYSGFTGLLQDEKDNGALRTNIGWVVAYKKEEETEEEKNENNKQNTNVTYKPKNDFQKNFQKYNKKKFFGMF</sequence>
<dbReference type="Pfam" id="PF14388">
    <property type="entry name" value="DUF4419"/>
    <property type="match status" value="1"/>
</dbReference>